<accession>A0A4Y9F5V5</accession>
<sequence length="207" mass="23539">MRYYFYFSIPVLQQALSLWVLLMVFIVPALWWFGRHLPARRLLRRIAATGILVLYATGVIAYTFLPLPDNDVFVCPDGWGSTYPRFFLGWSIDFAIAANDGLLGALFSIYVLQMLLNVLLFVPFGLLARWRWGASFRTVLFAAFGTSLAIELTQLTGIWGYYDCATRTFDAEDIFNNTLGAVLGWGALAAWQHRHTLPGQLRRLFGR</sequence>
<dbReference type="PANTHER" id="PTHR36834">
    <property type="entry name" value="MEMBRANE PROTEIN-RELATED"/>
    <property type="match status" value="1"/>
</dbReference>
<dbReference type="AlphaFoldDB" id="A0A4Y9F5V5"/>
<evidence type="ECO:0000313" key="4">
    <source>
        <dbReference type="Proteomes" id="UP000297951"/>
    </source>
</evidence>
<dbReference type="PANTHER" id="PTHR36834:SF1">
    <property type="entry name" value="INTEGRAL MEMBRANE PROTEIN"/>
    <property type="match status" value="1"/>
</dbReference>
<keyword evidence="1" id="KW-1133">Transmembrane helix</keyword>
<proteinExistence type="predicted"/>
<evidence type="ECO:0000256" key="1">
    <source>
        <dbReference type="SAM" id="Phobius"/>
    </source>
</evidence>
<dbReference type="Pfam" id="PF04892">
    <property type="entry name" value="VanZ"/>
    <property type="match status" value="1"/>
</dbReference>
<name>A0A4Y9F5V5_9MICC</name>
<dbReference type="InterPro" id="IPR006976">
    <property type="entry name" value="VanZ-like"/>
</dbReference>
<evidence type="ECO:0000259" key="2">
    <source>
        <dbReference type="Pfam" id="PF04892"/>
    </source>
</evidence>
<protein>
    <submittedName>
        <fullName evidence="3">VanZ family protein</fullName>
    </submittedName>
</protein>
<feature type="domain" description="VanZ-like" evidence="2">
    <location>
        <begin position="53"/>
        <end position="188"/>
    </location>
</feature>
<gene>
    <name evidence="3" type="ORF">E4U03_01705</name>
</gene>
<feature type="transmembrane region" description="Helical" evidence="1">
    <location>
        <begin position="107"/>
        <end position="127"/>
    </location>
</feature>
<keyword evidence="1" id="KW-0812">Transmembrane</keyword>
<feature type="transmembrane region" description="Helical" evidence="1">
    <location>
        <begin position="12"/>
        <end position="34"/>
    </location>
</feature>
<evidence type="ECO:0000313" key="3">
    <source>
        <dbReference type="EMBL" id="TFU23848.1"/>
    </source>
</evidence>
<dbReference type="EMBL" id="SPQC01000004">
    <property type="protein sequence ID" value="TFU23848.1"/>
    <property type="molecule type" value="Genomic_DNA"/>
</dbReference>
<dbReference type="STRING" id="85336.A7979_10585"/>
<dbReference type="InterPro" id="IPR053150">
    <property type="entry name" value="Teicoplanin_resist-assoc"/>
</dbReference>
<keyword evidence="1" id="KW-0472">Membrane</keyword>
<feature type="transmembrane region" description="Helical" evidence="1">
    <location>
        <begin position="139"/>
        <end position="162"/>
    </location>
</feature>
<comment type="caution">
    <text evidence="3">The sequence shown here is derived from an EMBL/GenBank/DDBJ whole genome shotgun (WGS) entry which is preliminary data.</text>
</comment>
<dbReference type="Proteomes" id="UP000297951">
    <property type="component" value="Unassembled WGS sequence"/>
</dbReference>
<dbReference type="RefSeq" id="WP_135011267.1">
    <property type="nucleotide sequence ID" value="NZ_JADGLK010000004.1"/>
</dbReference>
<feature type="transmembrane region" description="Helical" evidence="1">
    <location>
        <begin position="46"/>
        <end position="65"/>
    </location>
</feature>
<dbReference type="OrthoDB" id="4822551at2"/>
<reference evidence="3 4" key="1">
    <citation type="submission" date="2019-03" db="EMBL/GenBank/DDBJ databases">
        <title>Diversity of the mouse oral microbiome.</title>
        <authorList>
            <person name="Joseph S."/>
            <person name="Aduse-Opoku J."/>
            <person name="Curtis M."/>
            <person name="Wade W."/>
            <person name="Hashim A."/>
        </authorList>
    </citation>
    <scope>NUCLEOTIDE SEQUENCE [LARGE SCALE GENOMIC DNA]</scope>
    <source>
        <strain evidence="4">irhom_31</strain>
    </source>
</reference>
<organism evidence="3 4">
    <name type="scientific">Rothia nasimurium</name>
    <dbReference type="NCBI Taxonomy" id="85336"/>
    <lineage>
        <taxon>Bacteria</taxon>
        <taxon>Bacillati</taxon>
        <taxon>Actinomycetota</taxon>
        <taxon>Actinomycetes</taxon>
        <taxon>Micrococcales</taxon>
        <taxon>Micrococcaceae</taxon>
        <taxon>Rothia</taxon>
    </lineage>
</organism>